<gene>
    <name evidence="10" type="ORF">M569_00944</name>
</gene>
<evidence type="ECO:0000256" key="1">
    <source>
        <dbReference type="ARBA" id="ARBA00012513"/>
    </source>
</evidence>
<dbReference type="InterPro" id="IPR000719">
    <property type="entry name" value="Prot_kinase_dom"/>
</dbReference>
<dbReference type="FunFam" id="1.10.510.10:FF:001023">
    <property type="entry name" value="Os07g0541700 protein"/>
    <property type="match status" value="1"/>
</dbReference>
<dbReference type="EC" id="2.7.11.1" evidence="1"/>
<evidence type="ECO:0000256" key="3">
    <source>
        <dbReference type="ARBA" id="ARBA00022679"/>
    </source>
</evidence>
<organism evidence="10 11">
    <name type="scientific">Genlisea aurea</name>
    <dbReference type="NCBI Taxonomy" id="192259"/>
    <lineage>
        <taxon>Eukaryota</taxon>
        <taxon>Viridiplantae</taxon>
        <taxon>Streptophyta</taxon>
        <taxon>Embryophyta</taxon>
        <taxon>Tracheophyta</taxon>
        <taxon>Spermatophyta</taxon>
        <taxon>Magnoliopsida</taxon>
        <taxon>eudicotyledons</taxon>
        <taxon>Gunneridae</taxon>
        <taxon>Pentapetalae</taxon>
        <taxon>asterids</taxon>
        <taxon>lamiids</taxon>
        <taxon>Lamiales</taxon>
        <taxon>Lentibulariaceae</taxon>
        <taxon>Genlisea</taxon>
    </lineage>
</organism>
<evidence type="ECO:0000313" key="10">
    <source>
        <dbReference type="EMBL" id="EPS73815.1"/>
    </source>
</evidence>
<dbReference type="PANTHER" id="PTHR27002">
    <property type="entry name" value="RECEPTOR-LIKE SERINE/THREONINE-PROTEIN KINASE SD1-8"/>
    <property type="match status" value="1"/>
</dbReference>
<evidence type="ECO:0000256" key="7">
    <source>
        <dbReference type="ARBA" id="ARBA00047899"/>
    </source>
</evidence>
<feature type="domain" description="Protein kinase" evidence="9">
    <location>
        <begin position="11"/>
        <end position="278"/>
    </location>
</feature>
<evidence type="ECO:0000256" key="8">
    <source>
        <dbReference type="ARBA" id="ARBA00048679"/>
    </source>
</evidence>
<evidence type="ECO:0000259" key="9">
    <source>
        <dbReference type="PROSITE" id="PS50011"/>
    </source>
</evidence>
<accession>S8D346</accession>
<dbReference type="PROSITE" id="PS50011">
    <property type="entry name" value="PROTEIN_KINASE_DOM"/>
    <property type="match status" value="1"/>
</dbReference>
<comment type="catalytic activity">
    <reaction evidence="7">
        <text>L-threonyl-[protein] + ATP = O-phospho-L-threonyl-[protein] + ADP + H(+)</text>
        <dbReference type="Rhea" id="RHEA:46608"/>
        <dbReference type="Rhea" id="RHEA-COMP:11060"/>
        <dbReference type="Rhea" id="RHEA-COMP:11605"/>
        <dbReference type="ChEBI" id="CHEBI:15378"/>
        <dbReference type="ChEBI" id="CHEBI:30013"/>
        <dbReference type="ChEBI" id="CHEBI:30616"/>
        <dbReference type="ChEBI" id="CHEBI:61977"/>
        <dbReference type="ChEBI" id="CHEBI:456216"/>
        <dbReference type="EC" id="2.7.11.1"/>
    </reaction>
</comment>
<feature type="non-terminal residue" evidence="10">
    <location>
        <position position="299"/>
    </location>
</feature>
<dbReference type="InterPro" id="IPR011009">
    <property type="entry name" value="Kinase-like_dom_sf"/>
</dbReference>
<dbReference type="Gene3D" id="3.30.200.20">
    <property type="entry name" value="Phosphorylase Kinase, domain 1"/>
    <property type="match status" value="1"/>
</dbReference>
<proteinExistence type="predicted"/>
<keyword evidence="6" id="KW-0067">ATP-binding</keyword>
<dbReference type="PANTHER" id="PTHR27002:SF980">
    <property type="entry name" value="CYSTEINE-RICH RECEPTOR-LIKE PROTEIN KINASE 10 ISOFORM X1"/>
    <property type="match status" value="1"/>
</dbReference>
<keyword evidence="5" id="KW-0418">Kinase</keyword>
<evidence type="ECO:0000313" key="11">
    <source>
        <dbReference type="Proteomes" id="UP000015453"/>
    </source>
</evidence>
<dbReference type="AlphaFoldDB" id="S8D346"/>
<comment type="caution">
    <text evidence="10">The sequence shown here is derived from an EMBL/GenBank/DDBJ whole genome shotgun (WGS) entry which is preliminary data.</text>
</comment>
<evidence type="ECO:0000256" key="6">
    <source>
        <dbReference type="ARBA" id="ARBA00022840"/>
    </source>
</evidence>
<keyword evidence="3" id="KW-0808">Transferase</keyword>
<keyword evidence="11" id="KW-1185">Reference proteome</keyword>
<comment type="catalytic activity">
    <reaction evidence="8">
        <text>L-seryl-[protein] + ATP = O-phospho-L-seryl-[protein] + ADP + H(+)</text>
        <dbReference type="Rhea" id="RHEA:17989"/>
        <dbReference type="Rhea" id="RHEA-COMP:9863"/>
        <dbReference type="Rhea" id="RHEA-COMP:11604"/>
        <dbReference type="ChEBI" id="CHEBI:15378"/>
        <dbReference type="ChEBI" id="CHEBI:29999"/>
        <dbReference type="ChEBI" id="CHEBI:30616"/>
        <dbReference type="ChEBI" id="CHEBI:83421"/>
        <dbReference type="ChEBI" id="CHEBI:456216"/>
        <dbReference type="EC" id="2.7.11.1"/>
    </reaction>
</comment>
<dbReference type="PIRSF" id="PIRSF000654">
    <property type="entry name" value="Integrin-linked_kinase"/>
    <property type="match status" value="1"/>
</dbReference>
<keyword evidence="2" id="KW-0723">Serine/threonine-protein kinase</keyword>
<dbReference type="Proteomes" id="UP000015453">
    <property type="component" value="Unassembled WGS sequence"/>
</dbReference>
<dbReference type="GO" id="GO:0004674">
    <property type="term" value="F:protein serine/threonine kinase activity"/>
    <property type="evidence" value="ECO:0007669"/>
    <property type="project" value="UniProtKB-KW"/>
</dbReference>
<feature type="non-terminal residue" evidence="10">
    <location>
        <position position="1"/>
    </location>
</feature>
<dbReference type="Gene3D" id="1.10.510.10">
    <property type="entry name" value="Transferase(Phosphotransferase) domain 1"/>
    <property type="match status" value="1"/>
</dbReference>
<dbReference type="GO" id="GO:0005524">
    <property type="term" value="F:ATP binding"/>
    <property type="evidence" value="ECO:0007669"/>
    <property type="project" value="UniProtKB-KW"/>
</dbReference>
<dbReference type="GO" id="GO:0005886">
    <property type="term" value="C:plasma membrane"/>
    <property type="evidence" value="ECO:0007669"/>
    <property type="project" value="TreeGrafter"/>
</dbReference>
<dbReference type="EMBL" id="AUSU01000283">
    <property type="protein sequence ID" value="EPS73815.1"/>
    <property type="molecule type" value="Genomic_DNA"/>
</dbReference>
<evidence type="ECO:0000256" key="4">
    <source>
        <dbReference type="ARBA" id="ARBA00022741"/>
    </source>
</evidence>
<dbReference type="SUPFAM" id="SSF56112">
    <property type="entry name" value="Protein kinase-like (PK-like)"/>
    <property type="match status" value="1"/>
</dbReference>
<evidence type="ECO:0000256" key="2">
    <source>
        <dbReference type="ARBA" id="ARBA00022527"/>
    </source>
</evidence>
<reference evidence="10 11" key="1">
    <citation type="journal article" date="2013" name="BMC Genomics">
        <title>The miniature genome of a carnivorous plant Genlisea aurea contains a low number of genes and short non-coding sequences.</title>
        <authorList>
            <person name="Leushkin E.V."/>
            <person name="Sutormin R.A."/>
            <person name="Nabieva E.R."/>
            <person name="Penin A.A."/>
            <person name="Kondrashov A.S."/>
            <person name="Logacheva M.D."/>
        </authorList>
    </citation>
    <scope>NUCLEOTIDE SEQUENCE [LARGE SCALE GENOMIC DNA]</scope>
</reference>
<dbReference type="Pfam" id="PF00069">
    <property type="entry name" value="Pkinase"/>
    <property type="match status" value="1"/>
</dbReference>
<dbReference type="OrthoDB" id="4062651at2759"/>
<keyword evidence="4" id="KW-0547">Nucleotide-binding</keyword>
<name>S8D346_9LAMI</name>
<evidence type="ECO:0000256" key="5">
    <source>
        <dbReference type="ARBA" id="ARBA00022777"/>
    </source>
</evidence>
<protein>
    <recommendedName>
        <fullName evidence="1">non-specific serine/threonine protein kinase</fullName>
        <ecNumber evidence="1">2.7.11.1</ecNumber>
    </recommendedName>
</protein>
<sequence length="299" mass="33927">FRDICAATNYFSPANELRRTGFGVVHYKGTLENGKTISVKKFSDDVEDLNFVKELLLTASFEHVNLLKILGFAIKGKERLMMYEFLPHLSLDRFIFFSEGYYFTYYQPPSRRSPQLDWDTRYKIIKGIGRGLVHLHQRSRFGIIHCDIKPNAILLDSDMNPRIADFDIARFSVNETGETLDKIVGTAGYMAPEYVFHGQISAKADVYAFGLLVLNIISGQRTHSIMDILTSRSVSNSTLSSQVETSWLNATMQHLIDPVLKSEPGSLEDMIRCIHIGLHCVQENAADRPTMTYVVTMLD</sequence>